<dbReference type="KEGG" id="euz:DVS28_a3603"/>
<accession>A0A346Y1C9</accession>
<dbReference type="Proteomes" id="UP000264006">
    <property type="component" value="Chromosome"/>
</dbReference>
<dbReference type="InterPro" id="IPR005475">
    <property type="entry name" value="Transketolase-like_Pyr-bd"/>
</dbReference>
<evidence type="ECO:0000256" key="2">
    <source>
        <dbReference type="ARBA" id="ARBA00012277"/>
    </source>
</evidence>
<evidence type="ECO:0000256" key="3">
    <source>
        <dbReference type="ARBA" id="ARBA00023002"/>
    </source>
</evidence>
<evidence type="ECO:0000313" key="6">
    <source>
        <dbReference type="Proteomes" id="UP000264006"/>
    </source>
</evidence>
<dbReference type="SUPFAM" id="SSF52518">
    <property type="entry name" value="Thiamin diphosphate-binding fold (THDP-binding)"/>
    <property type="match status" value="1"/>
</dbReference>
<dbReference type="RefSeq" id="WP_114592645.1">
    <property type="nucleotide sequence ID" value="NZ_CP031165.1"/>
</dbReference>
<dbReference type="AlphaFoldDB" id="A0A346Y1C9"/>
<keyword evidence="6" id="KW-1185">Reference proteome</keyword>
<keyword evidence="3" id="KW-0560">Oxidoreductase</keyword>
<evidence type="ECO:0000313" key="5">
    <source>
        <dbReference type="EMBL" id="AXV08276.1"/>
    </source>
</evidence>
<organism evidence="5 6">
    <name type="scientific">Euzebya pacifica</name>
    <dbReference type="NCBI Taxonomy" id="1608957"/>
    <lineage>
        <taxon>Bacteria</taxon>
        <taxon>Bacillati</taxon>
        <taxon>Actinomycetota</taxon>
        <taxon>Nitriliruptoria</taxon>
        <taxon>Euzebyales</taxon>
    </lineage>
</organism>
<dbReference type="EC" id="1.2.4.4" evidence="2"/>
<dbReference type="GO" id="GO:0007584">
    <property type="term" value="P:response to nutrient"/>
    <property type="evidence" value="ECO:0007669"/>
    <property type="project" value="TreeGrafter"/>
</dbReference>
<evidence type="ECO:0000256" key="1">
    <source>
        <dbReference type="ARBA" id="ARBA00001964"/>
    </source>
</evidence>
<dbReference type="GO" id="GO:0003863">
    <property type="term" value="F:branched-chain 2-oxo acid dehydrogenase activity"/>
    <property type="evidence" value="ECO:0007669"/>
    <property type="project" value="UniProtKB-EC"/>
</dbReference>
<name>A0A346Y1C9_9ACTN</name>
<dbReference type="PANTHER" id="PTHR42980">
    <property type="entry name" value="2-OXOISOVALERATE DEHYDROGENASE SUBUNIT BETA-RELATED"/>
    <property type="match status" value="1"/>
</dbReference>
<gene>
    <name evidence="5" type="ORF">DVS28_a3603</name>
</gene>
<reference evidence="5 6" key="1">
    <citation type="submission" date="2018-09" db="EMBL/GenBank/DDBJ databases">
        <title>Complete genome sequence of Euzebya sp. DY32-46 isolated from seawater of Pacific Ocean.</title>
        <authorList>
            <person name="Xu L."/>
            <person name="Wu Y.-H."/>
            <person name="Xu X.-W."/>
        </authorList>
    </citation>
    <scope>NUCLEOTIDE SEQUENCE [LARGE SCALE GENOMIC DNA]</scope>
    <source>
        <strain evidence="5 6">DY32-46</strain>
    </source>
</reference>
<dbReference type="OrthoDB" id="3457658at2"/>
<dbReference type="InterPro" id="IPR009014">
    <property type="entry name" value="Transketo_C/PFOR_II"/>
</dbReference>
<dbReference type="InterPro" id="IPR029061">
    <property type="entry name" value="THDP-binding"/>
</dbReference>
<dbReference type="InterPro" id="IPR033248">
    <property type="entry name" value="Transketolase_C"/>
</dbReference>
<dbReference type="FunFam" id="3.40.50.920:FF:000001">
    <property type="entry name" value="Pyruvate dehydrogenase E1 beta subunit"/>
    <property type="match status" value="1"/>
</dbReference>
<dbReference type="SMART" id="SM00861">
    <property type="entry name" value="Transket_pyr"/>
    <property type="match status" value="1"/>
</dbReference>
<sequence length="323" mass="35423">MAITMAQALNQALHDAFEADDKVVLFGEDVGTLGGVFRISDKLQERFGDKRCFDTPLAESGIAGTAVGMAIYGYRPIIEMQFDGFTYPAFEQIVSHIAKMRNRSRGTVKMPITVRIPFGGGIGAVEHHSESPEAYFAHTAGLKVVSPGTPSDAYSLLTESIFSDDPVIFFEPKRRYWLKEDASLPVQTEPIGKCVVRREGTTATLAAYGPMVKTCMETAEAAEAEGWDLEVIDIRSLTPFDHQTIVESVEKTGRLVVVHEASTSVGFGAEVAARVQEKAFYHLEAPVMRVGGFDVPYPAAMLEEFFLPDVDRILDAVGRTLDY</sequence>
<dbReference type="Gene3D" id="3.40.50.970">
    <property type="match status" value="1"/>
</dbReference>
<dbReference type="EMBL" id="CP031165">
    <property type="protein sequence ID" value="AXV08276.1"/>
    <property type="molecule type" value="Genomic_DNA"/>
</dbReference>
<dbReference type="FunFam" id="3.40.50.970:FF:000001">
    <property type="entry name" value="Pyruvate dehydrogenase E1 beta subunit"/>
    <property type="match status" value="1"/>
</dbReference>
<feature type="domain" description="Transketolase-like pyrimidine-binding" evidence="4">
    <location>
        <begin position="3"/>
        <end position="178"/>
    </location>
</feature>
<dbReference type="Gene3D" id="3.40.50.920">
    <property type="match status" value="1"/>
</dbReference>
<dbReference type="CDD" id="cd07036">
    <property type="entry name" value="TPP_PYR_E1-PDHc-beta_like"/>
    <property type="match status" value="1"/>
</dbReference>
<dbReference type="SUPFAM" id="SSF52922">
    <property type="entry name" value="TK C-terminal domain-like"/>
    <property type="match status" value="1"/>
</dbReference>
<protein>
    <recommendedName>
        <fullName evidence="2">3-methyl-2-oxobutanoate dehydrogenase (2-methylpropanoyl-transferring)</fullName>
        <ecNumber evidence="2">1.2.4.4</ecNumber>
    </recommendedName>
</protein>
<dbReference type="Pfam" id="PF02780">
    <property type="entry name" value="Transketolase_C"/>
    <property type="match status" value="1"/>
</dbReference>
<evidence type="ECO:0000259" key="4">
    <source>
        <dbReference type="SMART" id="SM00861"/>
    </source>
</evidence>
<comment type="cofactor">
    <cofactor evidence="1">
        <name>thiamine diphosphate</name>
        <dbReference type="ChEBI" id="CHEBI:58937"/>
    </cofactor>
</comment>
<dbReference type="PANTHER" id="PTHR42980:SF1">
    <property type="entry name" value="2-OXOISOVALERATE DEHYDROGENASE SUBUNIT BETA, MITOCHONDRIAL"/>
    <property type="match status" value="1"/>
</dbReference>
<dbReference type="GO" id="GO:0009083">
    <property type="term" value="P:branched-chain amino acid catabolic process"/>
    <property type="evidence" value="ECO:0007669"/>
    <property type="project" value="TreeGrafter"/>
</dbReference>
<proteinExistence type="predicted"/>
<dbReference type="GO" id="GO:0000287">
    <property type="term" value="F:magnesium ion binding"/>
    <property type="evidence" value="ECO:0007669"/>
    <property type="project" value="UniProtKB-ARBA"/>
</dbReference>
<dbReference type="Pfam" id="PF02779">
    <property type="entry name" value="Transket_pyr"/>
    <property type="match status" value="1"/>
</dbReference>